<dbReference type="EnsemblPlants" id="KQJ81677">
    <property type="protein sequence ID" value="KQJ81677"/>
    <property type="gene ID" value="BRADI_5g02216v3"/>
</dbReference>
<dbReference type="Proteomes" id="UP000008810">
    <property type="component" value="Chromosome 5"/>
</dbReference>
<gene>
    <name evidence="1" type="ORF">BRADI_5g02216v3</name>
</gene>
<protein>
    <submittedName>
        <fullName evidence="1 2">Uncharacterized protein</fullName>
    </submittedName>
</protein>
<sequence length="88" mass="9505">MPEGEVTGSLGDRDVDSLEVGVEHMTAQNSQNLTKWHATDVEGVSAMPEPHDADIPEEDLDADDTYIDDGVVAPAVNIVGEDNTYFFV</sequence>
<name>A0A0Q3KP55_BRADI</name>
<reference evidence="1" key="2">
    <citation type="submission" date="2017-06" db="EMBL/GenBank/DDBJ databases">
        <title>WGS assembly of Brachypodium distachyon.</title>
        <authorList>
            <consortium name="The International Brachypodium Initiative"/>
            <person name="Lucas S."/>
            <person name="Harmon-Smith M."/>
            <person name="Lail K."/>
            <person name="Tice H."/>
            <person name="Grimwood J."/>
            <person name="Bruce D."/>
            <person name="Barry K."/>
            <person name="Shu S."/>
            <person name="Lindquist E."/>
            <person name="Wang M."/>
            <person name="Pitluck S."/>
            <person name="Vogel J.P."/>
            <person name="Garvin D.F."/>
            <person name="Mockler T.C."/>
            <person name="Schmutz J."/>
            <person name="Rokhsar D."/>
            <person name="Bevan M.W."/>
        </authorList>
    </citation>
    <scope>NUCLEOTIDE SEQUENCE</scope>
    <source>
        <strain evidence="1">Bd21</strain>
    </source>
</reference>
<evidence type="ECO:0000313" key="2">
    <source>
        <dbReference type="EnsemblPlants" id="KQJ81677"/>
    </source>
</evidence>
<keyword evidence="3" id="KW-1185">Reference proteome</keyword>
<dbReference type="Gramene" id="KQJ81677">
    <property type="protein sequence ID" value="KQJ81677"/>
    <property type="gene ID" value="BRADI_5g02216v3"/>
</dbReference>
<evidence type="ECO:0000313" key="3">
    <source>
        <dbReference type="Proteomes" id="UP000008810"/>
    </source>
</evidence>
<evidence type="ECO:0000313" key="1">
    <source>
        <dbReference type="EMBL" id="KQJ81677.1"/>
    </source>
</evidence>
<proteinExistence type="predicted"/>
<dbReference type="EMBL" id="CM000884">
    <property type="protein sequence ID" value="KQJ81677.1"/>
    <property type="molecule type" value="Genomic_DNA"/>
</dbReference>
<dbReference type="AlphaFoldDB" id="A0A0Q3KP55"/>
<reference evidence="2" key="3">
    <citation type="submission" date="2018-08" db="UniProtKB">
        <authorList>
            <consortium name="EnsemblPlants"/>
        </authorList>
    </citation>
    <scope>IDENTIFICATION</scope>
    <source>
        <strain evidence="2">cv. Bd21</strain>
    </source>
</reference>
<reference evidence="1 2" key="1">
    <citation type="journal article" date="2010" name="Nature">
        <title>Genome sequencing and analysis of the model grass Brachypodium distachyon.</title>
        <authorList>
            <consortium name="International Brachypodium Initiative"/>
        </authorList>
    </citation>
    <scope>NUCLEOTIDE SEQUENCE [LARGE SCALE GENOMIC DNA]</scope>
    <source>
        <strain evidence="1 2">Bd21</strain>
    </source>
</reference>
<organism evidence="1">
    <name type="scientific">Brachypodium distachyon</name>
    <name type="common">Purple false brome</name>
    <name type="synonym">Trachynia distachya</name>
    <dbReference type="NCBI Taxonomy" id="15368"/>
    <lineage>
        <taxon>Eukaryota</taxon>
        <taxon>Viridiplantae</taxon>
        <taxon>Streptophyta</taxon>
        <taxon>Embryophyta</taxon>
        <taxon>Tracheophyta</taxon>
        <taxon>Spermatophyta</taxon>
        <taxon>Magnoliopsida</taxon>
        <taxon>Liliopsida</taxon>
        <taxon>Poales</taxon>
        <taxon>Poaceae</taxon>
        <taxon>BOP clade</taxon>
        <taxon>Pooideae</taxon>
        <taxon>Stipodae</taxon>
        <taxon>Brachypodieae</taxon>
        <taxon>Brachypodium</taxon>
    </lineage>
</organism>
<dbReference type="OrthoDB" id="713060at2759"/>
<accession>A0A0Q3KP55</accession>
<dbReference type="InParanoid" id="A0A0Q3KP55"/>